<dbReference type="GO" id="GO:0010468">
    <property type="term" value="P:regulation of gene expression"/>
    <property type="evidence" value="ECO:0007669"/>
    <property type="project" value="TreeGrafter"/>
</dbReference>
<dbReference type="AlphaFoldDB" id="A0A9P1C687"/>
<dbReference type="CDD" id="cd00590">
    <property type="entry name" value="RRM_SF"/>
    <property type="match status" value="1"/>
</dbReference>
<keyword evidence="4" id="KW-0175">Coiled coil</keyword>
<dbReference type="GO" id="GO:1990904">
    <property type="term" value="C:ribonucleoprotein complex"/>
    <property type="evidence" value="ECO:0007669"/>
    <property type="project" value="UniProtKB-KW"/>
</dbReference>
<feature type="region of interest" description="Disordered" evidence="5">
    <location>
        <begin position="1"/>
        <end position="25"/>
    </location>
</feature>
<keyword evidence="8" id="KW-0687">Ribonucleoprotein</keyword>
<dbReference type="SUPFAM" id="SSF54928">
    <property type="entry name" value="RNA-binding domain, RBD"/>
    <property type="match status" value="1"/>
</dbReference>
<evidence type="ECO:0000313" key="9">
    <source>
        <dbReference type="Proteomes" id="UP001152797"/>
    </source>
</evidence>
<dbReference type="OrthoDB" id="1875751at2759"/>
<dbReference type="PROSITE" id="PS50102">
    <property type="entry name" value="RRM"/>
    <property type="match status" value="1"/>
</dbReference>
<reference evidence="8 9" key="2">
    <citation type="submission" date="2024-05" db="EMBL/GenBank/DDBJ databases">
        <authorList>
            <person name="Chen Y."/>
            <person name="Shah S."/>
            <person name="Dougan E. K."/>
            <person name="Thang M."/>
            <person name="Chan C."/>
        </authorList>
    </citation>
    <scope>NUCLEOTIDE SEQUENCE [LARGE SCALE GENOMIC DNA]</scope>
</reference>
<dbReference type="InterPro" id="IPR000504">
    <property type="entry name" value="RRM_dom"/>
</dbReference>
<evidence type="ECO:0000256" key="1">
    <source>
        <dbReference type="ARBA" id="ARBA00004123"/>
    </source>
</evidence>
<dbReference type="SMART" id="SM00360">
    <property type="entry name" value="RRM"/>
    <property type="match status" value="1"/>
</dbReference>
<evidence type="ECO:0000256" key="5">
    <source>
        <dbReference type="SAM" id="MobiDB-lite"/>
    </source>
</evidence>
<dbReference type="InterPro" id="IPR035979">
    <property type="entry name" value="RBD_domain_sf"/>
</dbReference>
<evidence type="ECO:0000256" key="3">
    <source>
        <dbReference type="PROSITE-ProRule" id="PRU00176"/>
    </source>
</evidence>
<feature type="region of interest" description="Disordered" evidence="5">
    <location>
        <begin position="440"/>
        <end position="474"/>
    </location>
</feature>
<gene>
    <name evidence="7" type="ORF">C1SCF055_LOCUS12799</name>
</gene>
<dbReference type="EMBL" id="CAMXCT010000981">
    <property type="protein sequence ID" value="CAI3985345.1"/>
    <property type="molecule type" value="Genomic_DNA"/>
</dbReference>
<dbReference type="Pfam" id="PF00076">
    <property type="entry name" value="RRM_1"/>
    <property type="match status" value="1"/>
</dbReference>
<evidence type="ECO:0000313" key="7">
    <source>
        <dbReference type="EMBL" id="CAI3985345.1"/>
    </source>
</evidence>
<proteinExistence type="predicted"/>
<reference evidence="7" key="1">
    <citation type="submission" date="2022-10" db="EMBL/GenBank/DDBJ databases">
        <authorList>
            <person name="Chen Y."/>
            <person name="Dougan E. K."/>
            <person name="Chan C."/>
            <person name="Rhodes N."/>
            <person name="Thang M."/>
        </authorList>
    </citation>
    <scope>NUCLEOTIDE SEQUENCE</scope>
</reference>
<comment type="caution">
    <text evidence="7">The sequence shown here is derived from an EMBL/GenBank/DDBJ whole genome shotgun (WGS) entry which is preliminary data.</text>
</comment>
<dbReference type="PANTHER" id="PTHR48033">
    <property type="entry name" value="RNA-BINDING (RRM/RBD/RNP MOTIFS) FAMILY PROTEIN"/>
    <property type="match status" value="1"/>
</dbReference>
<dbReference type="EMBL" id="CAMXCT020000981">
    <property type="protein sequence ID" value="CAL1138720.1"/>
    <property type="molecule type" value="Genomic_DNA"/>
</dbReference>
<evidence type="ECO:0000256" key="4">
    <source>
        <dbReference type="SAM" id="Coils"/>
    </source>
</evidence>
<dbReference type="PANTHER" id="PTHR48033:SF10">
    <property type="entry name" value="RNA-BINDING PROTEIN SQUID"/>
    <property type="match status" value="1"/>
</dbReference>
<accession>A0A9P1C687</accession>
<feature type="coiled-coil region" evidence="4">
    <location>
        <begin position="272"/>
        <end position="299"/>
    </location>
</feature>
<organism evidence="7">
    <name type="scientific">Cladocopium goreaui</name>
    <dbReference type="NCBI Taxonomy" id="2562237"/>
    <lineage>
        <taxon>Eukaryota</taxon>
        <taxon>Sar</taxon>
        <taxon>Alveolata</taxon>
        <taxon>Dinophyceae</taxon>
        <taxon>Suessiales</taxon>
        <taxon>Symbiodiniaceae</taxon>
        <taxon>Cladocopium</taxon>
    </lineage>
</organism>
<feature type="domain" description="RRM" evidence="6">
    <location>
        <begin position="31"/>
        <end position="108"/>
    </location>
</feature>
<evidence type="ECO:0000313" key="8">
    <source>
        <dbReference type="EMBL" id="CAL4772657.1"/>
    </source>
</evidence>
<sequence length="563" mass="63404">MMKKMQEMMGMGSKSGKAEKGAKKKTKDNANVVFVGGLRKTTEEDRVAAHFAKFGQVEQVDIKRLPDGTSRGFAFIKFADTDAVDKVIEAHAKHMIDNKWVEVKKHDGIAASVRDLGLYNALRKKPGKIYCENCESYLLHAIGAKHLGAFSDGDMGGIAASARACLAMELEEAGFCKNFRDALSSPWALHQWLQDQLLYWQAEECSSSLENARLIEEHFELLKSKGSLAHRFHGHPRAVDESKEIKKERAIQLEVAWCNELISKLMKMHHFKARVKTQEEQLEGELEDAKGAWREASEQAVALRWAALVAGSSQKAKKVWEEEAAAFVVAKSHETREVLREMEAENCGLAGGLEEGARKLINALSLPWVQEVRDQGDEARVRRMLKEVEARLQKEKNAVIITKDSIWACQQQDAATKIQLLRQQHLKLHSEKSELEDHVQRLRQSSAAERDNFERKVAREERTAESAEDLAEAGQRQLQEQLQLGRGRLAEQRAHIVQALTARAEEEEAHAKRHQKVEEELRSEVRSAEQASSTSQNLLTRPHQHLVCSMLCSLAARLILAAL</sequence>
<dbReference type="Proteomes" id="UP001152797">
    <property type="component" value="Unassembled WGS sequence"/>
</dbReference>
<evidence type="ECO:0000256" key="2">
    <source>
        <dbReference type="ARBA" id="ARBA00023242"/>
    </source>
</evidence>
<name>A0A9P1C687_9DINO</name>
<feature type="compositionally biased region" description="Basic and acidic residues" evidence="5">
    <location>
        <begin position="448"/>
        <end position="465"/>
    </location>
</feature>
<protein>
    <submittedName>
        <fullName evidence="8">RNA-binding protein squid (Heterogeneous nuclear ribonucleoprotein 40) (HNRNP 40)</fullName>
    </submittedName>
</protein>
<keyword evidence="2" id="KW-0539">Nucleus</keyword>
<dbReference type="Gene3D" id="3.30.70.330">
    <property type="match status" value="1"/>
</dbReference>
<evidence type="ECO:0000259" key="6">
    <source>
        <dbReference type="PROSITE" id="PS50102"/>
    </source>
</evidence>
<dbReference type="GO" id="GO:0003723">
    <property type="term" value="F:RNA binding"/>
    <property type="evidence" value="ECO:0007669"/>
    <property type="project" value="UniProtKB-UniRule"/>
</dbReference>
<keyword evidence="3" id="KW-0694">RNA-binding</keyword>
<keyword evidence="9" id="KW-1185">Reference proteome</keyword>
<dbReference type="EMBL" id="CAMXCT030000981">
    <property type="protein sequence ID" value="CAL4772657.1"/>
    <property type="molecule type" value="Genomic_DNA"/>
</dbReference>
<comment type="subcellular location">
    <subcellularLocation>
        <location evidence="1">Nucleus</location>
    </subcellularLocation>
</comment>
<dbReference type="GO" id="GO:0000785">
    <property type="term" value="C:chromatin"/>
    <property type="evidence" value="ECO:0007669"/>
    <property type="project" value="TreeGrafter"/>
</dbReference>
<dbReference type="GO" id="GO:0005654">
    <property type="term" value="C:nucleoplasm"/>
    <property type="evidence" value="ECO:0007669"/>
    <property type="project" value="TreeGrafter"/>
</dbReference>
<dbReference type="InterPro" id="IPR012677">
    <property type="entry name" value="Nucleotide-bd_a/b_plait_sf"/>
</dbReference>